<dbReference type="EC" id="1.2.1.88" evidence="2"/>
<dbReference type="InterPro" id="IPR016161">
    <property type="entry name" value="Ald_DH/histidinol_DH"/>
</dbReference>
<dbReference type="InterPro" id="IPR002872">
    <property type="entry name" value="Proline_DH_dom"/>
</dbReference>
<dbReference type="Gene3D" id="3.40.605.10">
    <property type="entry name" value="Aldehyde Dehydrogenase, Chain A, domain 1"/>
    <property type="match status" value="1"/>
</dbReference>
<dbReference type="InterPro" id="IPR015590">
    <property type="entry name" value="Aldehyde_DH_dom"/>
</dbReference>
<organism evidence="9 10">
    <name type="scientific">Agrococcus versicolor</name>
    <dbReference type="NCBI Taxonomy" id="501482"/>
    <lineage>
        <taxon>Bacteria</taxon>
        <taxon>Bacillati</taxon>
        <taxon>Actinomycetota</taxon>
        <taxon>Actinomycetes</taxon>
        <taxon>Micrococcales</taxon>
        <taxon>Microbacteriaceae</taxon>
        <taxon>Agrococcus</taxon>
    </lineage>
</organism>
<evidence type="ECO:0000313" key="10">
    <source>
        <dbReference type="Proteomes" id="UP001501599"/>
    </source>
</evidence>
<feature type="domain" description="Proline dehydrogenase" evidence="8">
    <location>
        <begin position="533"/>
        <end position="824"/>
    </location>
</feature>
<keyword evidence="10" id="KW-1185">Reference proteome</keyword>
<feature type="compositionally biased region" description="Low complexity" evidence="6">
    <location>
        <begin position="230"/>
        <end position="245"/>
    </location>
</feature>
<reference evidence="9 10" key="1">
    <citation type="journal article" date="2019" name="Int. J. Syst. Evol. Microbiol.">
        <title>The Global Catalogue of Microorganisms (GCM) 10K type strain sequencing project: providing services to taxonomists for standard genome sequencing and annotation.</title>
        <authorList>
            <consortium name="The Broad Institute Genomics Platform"/>
            <consortium name="The Broad Institute Genome Sequencing Center for Infectious Disease"/>
            <person name="Wu L."/>
            <person name="Ma J."/>
        </authorList>
    </citation>
    <scope>NUCLEOTIDE SEQUENCE [LARGE SCALE GENOMIC DNA]</scope>
    <source>
        <strain evidence="9 10">JCM 16026</strain>
    </source>
</reference>
<feature type="compositionally biased region" description="Low complexity" evidence="6">
    <location>
        <begin position="346"/>
        <end position="358"/>
    </location>
</feature>
<evidence type="ECO:0000256" key="4">
    <source>
        <dbReference type="ARBA" id="ARBA00023027"/>
    </source>
</evidence>
<dbReference type="SUPFAM" id="SSF53720">
    <property type="entry name" value="ALDH-like"/>
    <property type="match status" value="1"/>
</dbReference>
<evidence type="ECO:0000256" key="5">
    <source>
        <dbReference type="ARBA" id="ARBA00048142"/>
    </source>
</evidence>
<feature type="compositionally biased region" description="Basic and acidic residues" evidence="6">
    <location>
        <begin position="175"/>
        <end position="206"/>
    </location>
</feature>
<dbReference type="InterPro" id="IPR016163">
    <property type="entry name" value="Ald_DH_C"/>
</dbReference>
<dbReference type="Pfam" id="PF00171">
    <property type="entry name" value="Aldedh"/>
    <property type="match status" value="1"/>
</dbReference>
<proteinExistence type="predicted"/>
<dbReference type="EMBL" id="BAAAQT010000001">
    <property type="protein sequence ID" value="GAA2170647.1"/>
    <property type="molecule type" value="Genomic_DNA"/>
</dbReference>
<evidence type="ECO:0000256" key="2">
    <source>
        <dbReference type="ARBA" id="ARBA00012884"/>
    </source>
</evidence>
<evidence type="ECO:0000259" key="7">
    <source>
        <dbReference type="Pfam" id="PF00171"/>
    </source>
</evidence>
<name>A0ABN3AIX3_9MICO</name>
<dbReference type="InterPro" id="IPR016160">
    <property type="entry name" value="Ald_DH_CS_CYS"/>
</dbReference>
<dbReference type="PROSITE" id="PS00070">
    <property type="entry name" value="ALDEHYDE_DEHYDR_CYS"/>
    <property type="match status" value="1"/>
</dbReference>
<comment type="caution">
    <text evidence="9">The sequence shown here is derived from an EMBL/GenBank/DDBJ whole genome shotgun (WGS) entry which is preliminary data.</text>
</comment>
<keyword evidence="3" id="KW-0560">Oxidoreductase</keyword>
<dbReference type="Proteomes" id="UP001501599">
    <property type="component" value="Unassembled WGS sequence"/>
</dbReference>
<evidence type="ECO:0000256" key="1">
    <source>
        <dbReference type="ARBA" id="ARBA00004786"/>
    </source>
</evidence>
<sequence length="1586" mass="168556">MTDAPRGDAPDFDDILRAGAAEADALSGDDRGARDHEAADGQHETSDLDDLDALFGSDVEVLDEQHAPRTGELSTIEAATPAPPYRTPAVPSSEPAPSTPAAPASAPAAPAPAAASVPTGEAPRAAAAEEPFWIADDERVDPPTQVLPVQAPAPSAGDDGSSDPWTVAGEAARTSGDEQQEHDWQVVEPETGRASDARPATEEPERVGWMLSLEQPSIEADLEPEPGPDPVAAAEAPASEPPAAESRGWMLSASDHAHGSAPGWDAIARTAQVEPLEVDPILQVEPGNPRQTVDAGSAGSAGSTDEQPHGADDDLLAAQWSGVQEAASAQPVTGHDPGVVPPSAQPAGVAPPHATTAPVPGPFPHPAAGAQPTGAVPGVPQPGPAPTAPLDPAGAARFAILHPTEPDTDDELAQAAIHRVRGWLAREGQQPRRRDRSAERLAGLLADERGLDFAIGFVDRVVRPEDAVVSARAFDRLSRDMPDFLDWYLKLGVTMGGGFGVLAPGAVIPIAKRAMRSLVSHLVLDATPDRLAKSFARLRADGTRLNVNLLGEAVLGEQEAEHRLRGTAELLQRDDVDYVSIKVSSMAPQLQLWSFDETVVAVVERLLPLYRMAASGPTQTFINLDMEEYRDLDLTIAVFQRILEQPELRGLHAGIVLQAYLPDALSALDGLTAWAQQRVAGGGAPIKVRVVKGANLAMERADAAVHGWPLTVLPSKADTDANYKRVLHAALTPERTRAVRVGVAGHNLFDLAYAVELAHRTGTIRAIDVEMLLGMAAEHIDAIRADVPEVLLYTPVVRPKEFDAAVAYLVRRLEENGSGENFMSGMFELGTDPDVFHRERDRFLASVDILREQGLAPLPPNRTQDRSGDLSVAVGPVQEEGFENEPDTDASLAANRAWGRQILERAASSTLGTRTLELNRIEDVPTLERRIGKAVEAAAGWAASGAEARARILRDAAVTLGAYRGRLLEVMAAETGKTLAEGDPEVSEAIDFARYYADQAVLLEETEHARPVPVALTVVTPPWNFPVAIPAGGITAALATGSAVIVKPAPQARRSAAVLLEALWEAGVPRDVLVLCDMEEGEVSRHLVAHPAVGRLILTGSSETAALFSSWRADLPLLAETSGKNGIVVTPSADLDLAVSDLVKSAFGHAGQKCSAASLGILVGSVATSERFRRQLVDAVQTLRVGSPLDPRTHVGPIVEPASGRLLEALTTLGEGESWLVEPRQLDAEGRMWSPGVRMGVQPGSFTHRTEFFGPHLSLIAVRTLDEAIAVQDGTDYGLTAGIHSLDVDEVQEWMQRVQAGNLYVNRGITGAIVRRQPFGGWRLSQVGPGAKAGGPSYLSTLVDWEPVFQPPRSNVKLAGLHKRVSNLIESATPQLDFLEFDRIRAGANSDQHAWEASLGRSLDVSDLGVERNVLRYRPTQTLVRLADDGTMGQLVRVLAAAARARATVRISSSRALPPALERLVTAHGPVLRVEEIVVESDAAFHDRLRSGAAIAPVAGPALDDRGREVHDGLVRSGEPTRRIRLAGTDAGLRPLLAGNPTVAVYDAPITVEGRLELMPFLREQAVSITAHRFGNPDAAFAALEV</sequence>
<dbReference type="Pfam" id="PF01619">
    <property type="entry name" value="Pro_dh"/>
    <property type="match status" value="1"/>
</dbReference>
<evidence type="ECO:0000256" key="3">
    <source>
        <dbReference type="ARBA" id="ARBA00023002"/>
    </source>
</evidence>
<evidence type="ECO:0000259" key="8">
    <source>
        <dbReference type="Pfam" id="PF01619"/>
    </source>
</evidence>
<dbReference type="InterPro" id="IPR050485">
    <property type="entry name" value="Proline_metab_enzyme"/>
</dbReference>
<evidence type="ECO:0000256" key="6">
    <source>
        <dbReference type="SAM" id="MobiDB-lite"/>
    </source>
</evidence>
<keyword evidence="4" id="KW-0520">NAD</keyword>
<dbReference type="PANTHER" id="PTHR42862">
    <property type="entry name" value="DELTA-1-PYRROLINE-5-CARBOXYLATE DEHYDROGENASE 1, ISOFORM A-RELATED"/>
    <property type="match status" value="1"/>
</dbReference>
<dbReference type="Gene3D" id="3.20.20.220">
    <property type="match status" value="1"/>
</dbReference>
<accession>A0ABN3AIX3</accession>
<dbReference type="PANTHER" id="PTHR42862:SF1">
    <property type="entry name" value="DELTA-1-PYRROLINE-5-CARBOXYLATE DEHYDROGENASE 2, ISOFORM A-RELATED"/>
    <property type="match status" value="1"/>
</dbReference>
<comment type="catalytic activity">
    <reaction evidence="5">
        <text>L-glutamate 5-semialdehyde + NAD(+) + H2O = L-glutamate + NADH + 2 H(+)</text>
        <dbReference type="Rhea" id="RHEA:30235"/>
        <dbReference type="ChEBI" id="CHEBI:15377"/>
        <dbReference type="ChEBI" id="CHEBI:15378"/>
        <dbReference type="ChEBI" id="CHEBI:29985"/>
        <dbReference type="ChEBI" id="CHEBI:57540"/>
        <dbReference type="ChEBI" id="CHEBI:57945"/>
        <dbReference type="ChEBI" id="CHEBI:58066"/>
        <dbReference type="EC" id="1.2.1.88"/>
    </reaction>
</comment>
<dbReference type="InterPro" id="IPR029041">
    <property type="entry name" value="FAD-linked_oxidoreductase-like"/>
</dbReference>
<dbReference type="SUPFAM" id="SSF51730">
    <property type="entry name" value="FAD-linked oxidoreductase"/>
    <property type="match status" value="1"/>
</dbReference>
<feature type="region of interest" description="Disordered" evidence="6">
    <location>
        <begin position="1"/>
        <end position="392"/>
    </location>
</feature>
<feature type="domain" description="Aldehyde dehydrogenase" evidence="7">
    <location>
        <begin position="927"/>
        <end position="1339"/>
    </location>
</feature>
<comment type="pathway">
    <text evidence="1">Amino-acid degradation; L-proline degradation into L-glutamate; L-glutamate from L-proline: step 2/2.</text>
</comment>
<feature type="compositionally biased region" description="Pro residues" evidence="6">
    <location>
        <begin position="379"/>
        <end position="389"/>
    </location>
</feature>
<feature type="compositionally biased region" description="Low complexity" evidence="6">
    <location>
        <begin position="87"/>
        <end position="131"/>
    </location>
</feature>
<dbReference type="InterPro" id="IPR016162">
    <property type="entry name" value="Ald_DH_N"/>
</dbReference>
<gene>
    <name evidence="9" type="ORF">GCM10009846_01780</name>
</gene>
<dbReference type="Gene3D" id="3.40.309.10">
    <property type="entry name" value="Aldehyde Dehydrogenase, Chain A, domain 2"/>
    <property type="match status" value="1"/>
</dbReference>
<protein>
    <recommendedName>
        <fullName evidence="2">L-glutamate gamma-semialdehyde dehydrogenase</fullName>
        <ecNumber evidence="2">1.2.1.88</ecNumber>
    </recommendedName>
</protein>
<evidence type="ECO:0000313" key="9">
    <source>
        <dbReference type="EMBL" id="GAA2170647.1"/>
    </source>
</evidence>
<feature type="compositionally biased region" description="Basic and acidic residues" evidence="6">
    <location>
        <begin position="28"/>
        <end position="46"/>
    </location>
</feature>